<dbReference type="Proteomes" id="UP000014480">
    <property type="component" value="Unassembled WGS sequence"/>
</dbReference>
<reference evidence="3" key="1">
    <citation type="journal article" date="2013" name="New Phytol.">
        <title>Comparative genomic and transcriptomic analyses reveal the hemibiotrophic stage shift of Colletotrichum fungi.</title>
        <authorList>
            <person name="Gan P."/>
            <person name="Ikeda K."/>
            <person name="Irieda H."/>
            <person name="Narusaka M."/>
            <person name="O'Connell R.J."/>
            <person name="Narusaka Y."/>
            <person name="Takano Y."/>
            <person name="Kubo Y."/>
            <person name="Shirasu K."/>
        </authorList>
    </citation>
    <scope>NUCLEOTIDE SEQUENCE [LARGE SCALE GENOMIC DNA]</scope>
    <source>
        <strain evidence="3">104-T / ATCC 96160 / CBS 514.97 / LARS 414 / MAFF 240422</strain>
    </source>
</reference>
<evidence type="ECO:0000256" key="1">
    <source>
        <dbReference type="SAM" id="MobiDB-lite"/>
    </source>
</evidence>
<accession>A0A484FT10</accession>
<sequence>MAGFYQPTAMCIQSRARFVLSLTYPVDDGIDELRNHGDIMRDKTVWLAAVFYWVRRQRAAKTEPLTQTDRSLSCRQTGRSNRAAFGPTMNGCKSDQAGSHGQR</sequence>
<gene>
    <name evidence="2" type="ORF">Cob_v006757</name>
</gene>
<protein>
    <submittedName>
        <fullName evidence="2">Uncharacterized protein</fullName>
    </submittedName>
</protein>
<keyword evidence="3" id="KW-1185">Reference proteome</keyword>
<feature type="region of interest" description="Disordered" evidence="1">
    <location>
        <begin position="61"/>
        <end position="103"/>
    </location>
</feature>
<reference evidence="3" key="2">
    <citation type="journal article" date="2019" name="Mol. Plant Microbe Interact.">
        <title>Genome sequence resources for four phytopathogenic fungi from the Colletotrichum orbiculare species complex.</title>
        <authorList>
            <person name="Gan P."/>
            <person name="Tsushima A."/>
            <person name="Narusaka M."/>
            <person name="Narusaka Y."/>
            <person name="Takano Y."/>
            <person name="Kubo Y."/>
            <person name="Shirasu K."/>
        </authorList>
    </citation>
    <scope>GENOME REANNOTATION</scope>
    <source>
        <strain evidence="3">104-T / ATCC 96160 / CBS 514.97 / LARS 414 / MAFF 240422</strain>
    </source>
</reference>
<evidence type="ECO:0000313" key="2">
    <source>
        <dbReference type="EMBL" id="TDZ20624.1"/>
    </source>
</evidence>
<dbReference type="AlphaFoldDB" id="A0A484FT10"/>
<evidence type="ECO:0000313" key="3">
    <source>
        <dbReference type="Proteomes" id="UP000014480"/>
    </source>
</evidence>
<comment type="caution">
    <text evidence="2">The sequence shown here is derived from an EMBL/GenBank/DDBJ whole genome shotgun (WGS) entry which is preliminary data.</text>
</comment>
<feature type="compositionally biased region" description="Polar residues" evidence="1">
    <location>
        <begin position="64"/>
        <end position="80"/>
    </location>
</feature>
<proteinExistence type="predicted"/>
<organism evidence="2 3">
    <name type="scientific">Colletotrichum orbiculare (strain 104-T / ATCC 96160 / CBS 514.97 / LARS 414 / MAFF 240422)</name>
    <name type="common">Cucumber anthracnose fungus</name>
    <name type="synonym">Colletotrichum lagenarium</name>
    <dbReference type="NCBI Taxonomy" id="1213857"/>
    <lineage>
        <taxon>Eukaryota</taxon>
        <taxon>Fungi</taxon>
        <taxon>Dikarya</taxon>
        <taxon>Ascomycota</taxon>
        <taxon>Pezizomycotina</taxon>
        <taxon>Sordariomycetes</taxon>
        <taxon>Hypocreomycetidae</taxon>
        <taxon>Glomerellales</taxon>
        <taxon>Glomerellaceae</taxon>
        <taxon>Colletotrichum</taxon>
        <taxon>Colletotrichum orbiculare species complex</taxon>
    </lineage>
</organism>
<feature type="compositionally biased region" description="Polar residues" evidence="1">
    <location>
        <begin position="91"/>
        <end position="103"/>
    </location>
</feature>
<dbReference type="EMBL" id="AMCV02000017">
    <property type="protein sequence ID" value="TDZ20624.1"/>
    <property type="molecule type" value="Genomic_DNA"/>
</dbReference>
<name>A0A484FT10_COLOR</name>